<keyword evidence="9" id="KW-1185">Reference proteome</keyword>
<organism evidence="8 9">
    <name type="scientific">Lasiosphaeria hispida</name>
    <dbReference type="NCBI Taxonomy" id="260671"/>
    <lineage>
        <taxon>Eukaryota</taxon>
        <taxon>Fungi</taxon>
        <taxon>Dikarya</taxon>
        <taxon>Ascomycota</taxon>
        <taxon>Pezizomycotina</taxon>
        <taxon>Sordariomycetes</taxon>
        <taxon>Sordariomycetidae</taxon>
        <taxon>Sordariales</taxon>
        <taxon>Lasiosphaeriaceae</taxon>
        <taxon>Lasiosphaeria</taxon>
    </lineage>
</organism>
<dbReference type="GO" id="GO:0032979">
    <property type="term" value="P:protein insertion into mitochondrial inner membrane from matrix"/>
    <property type="evidence" value="ECO:0007669"/>
    <property type="project" value="TreeGrafter"/>
</dbReference>
<evidence type="ECO:0000256" key="5">
    <source>
        <dbReference type="ARBA" id="ARBA00023136"/>
    </source>
</evidence>
<dbReference type="Proteomes" id="UP001275084">
    <property type="component" value="Unassembled WGS sequence"/>
</dbReference>
<evidence type="ECO:0000256" key="4">
    <source>
        <dbReference type="ARBA" id="ARBA00022989"/>
    </source>
</evidence>
<dbReference type="GO" id="GO:0033617">
    <property type="term" value="P:mitochondrial respiratory chain complex IV assembly"/>
    <property type="evidence" value="ECO:0007669"/>
    <property type="project" value="TreeGrafter"/>
</dbReference>
<comment type="subcellular location">
    <subcellularLocation>
        <location evidence="1">Membrane</location>
        <topology evidence="1">Multi-pass membrane protein</topology>
    </subcellularLocation>
</comment>
<accession>A0AAJ0H9E4</accession>
<evidence type="ECO:0000256" key="7">
    <source>
        <dbReference type="SAM" id="Phobius"/>
    </source>
</evidence>
<protein>
    <recommendedName>
        <fullName evidence="10">Mitochondrial export translocase Oxa2</fullName>
    </recommendedName>
</protein>
<evidence type="ECO:0008006" key="10">
    <source>
        <dbReference type="Google" id="ProtNLM"/>
    </source>
</evidence>
<feature type="transmembrane region" description="Helical" evidence="7">
    <location>
        <begin position="329"/>
        <end position="347"/>
    </location>
</feature>
<keyword evidence="3 7" id="KW-0812">Transmembrane</keyword>
<evidence type="ECO:0000256" key="1">
    <source>
        <dbReference type="ARBA" id="ARBA00004141"/>
    </source>
</evidence>
<dbReference type="GO" id="GO:0032977">
    <property type="term" value="F:membrane insertase activity"/>
    <property type="evidence" value="ECO:0007669"/>
    <property type="project" value="InterPro"/>
</dbReference>
<keyword evidence="5 7" id="KW-0472">Membrane</keyword>
<proteinExistence type="inferred from homology"/>
<dbReference type="InterPro" id="IPR001708">
    <property type="entry name" value="YidC/ALB3/OXA1/COX18"/>
</dbReference>
<sequence length="399" mass="43172">MSAPGRTMSSIPRVFARQVGSRAPSMGRNDGSLHRSLTMLATTSRPGRAPIPSSTASPHRQPGTRRAFSAAAALDTTLLTAQDLFTGLHSLTGAPWFITIPLIALSINLVARLPLAIYTRGIAQRRAELTPLFRAWSARHSKDVNTDPKLAQQLTAAARKQEIEARFKKTSKRLFRAFGVQRWRDYTGLGVFPVWLLGIEALRRLCGGPRGLIGTLVLGSEKAQPRDGEGYAAAASSNPGDAVSITDVAQAAAPDVVHAGTDLSLADGGCLWFPDLLVADPLHVLPFTLSAILVANVMPRTQAGFRTLLGLDAANSEHVVGLDKGRQRLTRVFLIMAFAIGPVTMNLPAALHLYWISSSTITFIQSWIVNWFKPLPKFTVRPCEGSESFAIRPTRTKTP</sequence>
<gene>
    <name evidence="8" type="ORF">B0T25DRAFT_319906</name>
</gene>
<keyword evidence="4 7" id="KW-1133">Transmembrane helix</keyword>
<dbReference type="PANTHER" id="PTHR12428:SF65">
    <property type="entry name" value="CYTOCHROME C OXIDASE ASSEMBLY PROTEIN COX18, MITOCHONDRIAL"/>
    <property type="match status" value="1"/>
</dbReference>
<evidence type="ECO:0000256" key="6">
    <source>
        <dbReference type="SAM" id="MobiDB-lite"/>
    </source>
</evidence>
<dbReference type="GO" id="GO:0005743">
    <property type="term" value="C:mitochondrial inner membrane"/>
    <property type="evidence" value="ECO:0007669"/>
    <property type="project" value="TreeGrafter"/>
</dbReference>
<evidence type="ECO:0000313" key="8">
    <source>
        <dbReference type="EMBL" id="KAK3344170.1"/>
    </source>
</evidence>
<reference evidence="8" key="2">
    <citation type="submission" date="2023-06" db="EMBL/GenBank/DDBJ databases">
        <authorList>
            <consortium name="Lawrence Berkeley National Laboratory"/>
            <person name="Haridas S."/>
            <person name="Hensen N."/>
            <person name="Bonometti L."/>
            <person name="Westerberg I."/>
            <person name="Brannstrom I.O."/>
            <person name="Guillou S."/>
            <person name="Cros-Aarteil S."/>
            <person name="Calhoun S."/>
            <person name="Kuo A."/>
            <person name="Mondo S."/>
            <person name="Pangilinan J."/>
            <person name="Riley R."/>
            <person name="Labutti K."/>
            <person name="Andreopoulos B."/>
            <person name="Lipzen A."/>
            <person name="Chen C."/>
            <person name="Yanf M."/>
            <person name="Daum C."/>
            <person name="Ng V."/>
            <person name="Clum A."/>
            <person name="Steindorff A."/>
            <person name="Ohm R."/>
            <person name="Martin F."/>
            <person name="Silar P."/>
            <person name="Natvig D."/>
            <person name="Lalanne C."/>
            <person name="Gautier V."/>
            <person name="Ament-Velasquez S.L."/>
            <person name="Kruys A."/>
            <person name="Hutchinson M.I."/>
            <person name="Powell A.J."/>
            <person name="Barry K."/>
            <person name="Miller A.N."/>
            <person name="Grigoriev I.V."/>
            <person name="Debuchy R."/>
            <person name="Gladieux P."/>
            <person name="Thoren M.H."/>
            <person name="Johannesson H."/>
        </authorList>
    </citation>
    <scope>NUCLEOTIDE SEQUENCE</scope>
    <source>
        <strain evidence="8">CBS 955.72</strain>
    </source>
</reference>
<evidence type="ECO:0000313" key="9">
    <source>
        <dbReference type="Proteomes" id="UP001275084"/>
    </source>
</evidence>
<name>A0AAJ0H9E4_9PEZI</name>
<evidence type="ECO:0000256" key="3">
    <source>
        <dbReference type="ARBA" id="ARBA00022692"/>
    </source>
</evidence>
<comment type="caution">
    <text evidence="8">The sequence shown here is derived from an EMBL/GenBank/DDBJ whole genome shotgun (WGS) entry which is preliminary data.</text>
</comment>
<dbReference type="PANTHER" id="PTHR12428">
    <property type="entry name" value="OXA1"/>
    <property type="match status" value="1"/>
</dbReference>
<feature type="transmembrane region" description="Helical" evidence="7">
    <location>
        <begin position="96"/>
        <end position="118"/>
    </location>
</feature>
<dbReference type="AlphaFoldDB" id="A0AAJ0H9E4"/>
<reference evidence="8" key="1">
    <citation type="journal article" date="2023" name="Mol. Phylogenet. Evol.">
        <title>Genome-scale phylogeny and comparative genomics of the fungal order Sordariales.</title>
        <authorList>
            <person name="Hensen N."/>
            <person name="Bonometti L."/>
            <person name="Westerberg I."/>
            <person name="Brannstrom I.O."/>
            <person name="Guillou S."/>
            <person name="Cros-Aarteil S."/>
            <person name="Calhoun S."/>
            <person name="Haridas S."/>
            <person name="Kuo A."/>
            <person name="Mondo S."/>
            <person name="Pangilinan J."/>
            <person name="Riley R."/>
            <person name="LaButti K."/>
            <person name="Andreopoulos B."/>
            <person name="Lipzen A."/>
            <person name="Chen C."/>
            <person name="Yan M."/>
            <person name="Daum C."/>
            <person name="Ng V."/>
            <person name="Clum A."/>
            <person name="Steindorff A."/>
            <person name="Ohm R.A."/>
            <person name="Martin F."/>
            <person name="Silar P."/>
            <person name="Natvig D.O."/>
            <person name="Lalanne C."/>
            <person name="Gautier V."/>
            <person name="Ament-Velasquez S.L."/>
            <person name="Kruys A."/>
            <person name="Hutchinson M.I."/>
            <person name="Powell A.J."/>
            <person name="Barry K."/>
            <person name="Miller A.N."/>
            <person name="Grigoriev I.V."/>
            <person name="Debuchy R."/>
            <person name="Gladieux P."/>
            <person name="Hiltunen Thoren M."/>
            <person name="Johannesson H."/>
        </authorList>
    </citation>
    <scope>NUCLEOTIDE SEQUENCE</scope>
    <source>
        <strain evidence="8">CBS 955.72</strain>
    </source>
</reference>
<feature type="region of interest" description="Disordered" evidence="6">
    <location>
        <begin position="1"/>
        <end position="65"/>
    </location>
</feature>
<dbReference type="EMBL" id="JAUIQD010000007">
    <property type="protein sequence ID" value="KAK3344170.1"/>
    <property type="molecule type" value="Genomic_DNA"/>
</dbReference>
<evidence type="ECO:0000256" key="2">
    <source>
        <dbReference type="ARBA" id="ARBA00009877"/>
    </source>
</evidence>
<comment type="similarity">
    <text evidence="2">Belongs to the OXA1/ALB3/YidC family.</text>
</comment>